<feature type="compositionally biased region" description="Polar residues" evidence="1">
    <location>
        <begin position="1"/>
        <end position="12"/>
    </location>
</feature>
<organism evidence="2">
    <name type="scientific">marine sediment metagenome</name>
    <dbReference type="NCBI Taxonomy" id="412755"/>
    <lineage>
        <taxon>unclassified sequences</taxon>
        <taxon>metagenomes</taxon>
        <taxon>ecological metagenomes</taxon>
    </lineage>
</organism>
<dbReference type="AlphaFoldDB" id="X0UST2"/>
<comment type="caution">
    <text evidence="2">The sequence shown here is derived from an EMBL/GenBank/DDBJ whole genome shotgun (WGS) entry which is preliminary data.</text>
</comment>
<sequence length="124" mass="12437">VTTDTTSRNASKATDFATEAKQDAMQTDVDTIITTGDAGPWTTGGGGGGGDATAANQLTILAKLLSYVRILGRKDTAIATDDAAQVTEINADEGAGAGAYNNTTDSQEAIKDAISGGGGTPDIR</sequence>
<name>X0UST2_9ZZZZ</name>
<protein>
    <submittedName>
        <fullName evidence="2">Uncharacterized protein</fullName>
    </submittedName>
</protein>
<feature type="non-terminal residue" evidence="2">
    <location>
        <position position="1"/>
    </location>
</feature>
<feature type="region of interest" description="Disordered" evidence="1">
    <location>
        <begin position="1"/>
        <end position="22"/>
    </location>
</feature>
<proteinExistence type="predicted"/>
<gene>
    <name evidence="2" type="ORF">S01H1_34265</name>
</gene>
<dbReference type="EMBL" id="BARS01021325">
    <property type="protein sequence ID" value="GAG02297.1"/>
    <property type="molecule type" value="Genomic_DNA"/>
</dbReference>
<evidence type="ECO:0000313" key="2">
    <source>
        <dbReference type="EMBL" id="GAG02297.1"/>
    </source>
</evidence>
<evidence type="ECO:0000256" key="1">
    <source>
        <dbReference type="SAM" id="MobiDB-lite"/>
    </source>
</evidence>
<reference evidence="2" key="1">
    <citation type="journal article" date="2014" name="Front. Microbiol.">
        <title>High frequency of phylogenetically diverse reductive dehalogenase-homologous genes in deep subseafloor sedimentary metagenomes.</title>
        <authorList>
            <person name="Kawai M."/>
            <person name="Futagami T."/>
            <person name="Toyoda A."/>
            <person name="Takaki Y."/>
            <person name="Nishi S."/>
            <person name="Hori S."/>
            <person name="Arai W."/>
            <person name="Tsubouchi T."/>
            <person name="Morono Y."/>
            <person name="Uchiyama I."/>
            <person name="Ito T."/>
            <person name="Fujiyama A."/>
            <person name="Inagaki F."/>
            <person name="Takami H."/>
        </authorList>
    </citation>
    <scope>NUCLEOTIDE SEQUENCE</scope>
    <source>
        <strain evidence="2">Expedition CK06-06</strain>
    </source>
</reference>
<accession>X0UST2</accession>